<dbReference type="PANTHER" id="PTHR46690">
    <property type="entry name" value="CYTOCHROME C OXIDASE ASSEMBLY FACTOR 6 HOMOLOG"/>
    <property type="match status" value="1"/>
</dbReference>
<keyword evidence="3" id="KW-1015">Disulfide bond</keyword>
<evidence type="ECO:0000256" key="2">
    <source>
        <dbReference type="ARBA" id="ARBA00023128"/>
    </source>
</evidence>
<dbReference type="GO" id="GO:0008535">
    <property type="term" value="P:respiratory chain complex IV assembly"/>
    <property type="evidence" value="ECO:0007669"/>
    <property type="project" value="InterPro"/>
</dbReference>
<protein>
    <recommendedName>
        <fullName evidence="6">Cytochrome c oxidase assembly factor 6</fullName>
    </recommendedName>
</protein>
<proteinExistence type="predicted"/>
<dbReference type="InterPro" id="IPR048280">
    <property type="entry name" value="COX6B-like"/>
</dbReference>
<sequence>MSLELEFLTELRHPLKLTPAVVGTNKSFLEVLAFNSDQAAMAAPNSAERKACWDARDQLWKCLDDSGDKAASCQKFQSKFEANCPAQWVKYFTKRRDFLKYKDKMQTEGFTPAEGPQQPS</sequence>
<dbReference type="PROSITE" id="PS51808">
    <property type="entry name" value="CHCH"/>
    <property type="match status" value="1"/>
</dbReference>
<dbReference type="PANTHER" id="PTHR46690:SF1">
    <property type="entry name" value="CYTOCHROME C OXIDASE ASSEMBLY FACTOR 6 HOMOLOG"/>
    <property type="match status" value="1"/>
</dbReference>
<reference evidence="4 5" key="1">
    <citation type="submission" date="2019-06" db="EMBL/GenBank/DDBJ databases">
        <title>A chromosome-scale genome assembly of the European perch, Perca fluviatilis.</title>
        <authorList>
            <person name="Roques C."/>
            <person name="Zahm M."/>
            <person name="Cabau C."/>
            <person name="Klopp C."/>
            <person name="Bouchez O."/>
            <person name="Donnadieu C."/>
            <person name="Kuhl H."/>
            <person name="Gislard M."/>
            <person name="Guendouz S."/>
            <person name="Journot L."/>
            <person name="Haffray P."/>
            <person name="Bestin A."/>
            <person name="Morvezen R."/>
            <person name="Feron R."/>
            <person name="Wen M."/>
            <person name="Jouanno E."/>
            <person name="Herpin A."/>
            <person name="Schartl M."/>
            <person name="Postlethwait J."/>
            <person name="Schaerlinger B."/>
            <person name="Chardard D."/>
            <person name="Lecocq T."/>
            <person name="Poncet C."/>
            <person name="Jaffrelo L."/>
            <person name="Lampietro C."/>
            <person name="Guiguen Y."/>
        </authorList>
    </citation>
    <scope>NUCLEOTIDE SEQUENCE [LARGE SCALE GENOMIC DNA]</scope>
    <source>
        <tissue evidence="4">Blood</tissue>
    </source>
</reference>
<organism evidence="4 5">
    <name type="scientific">Perca fluviatilis</name>
    <name type="common">European perch</name>
    <dbReference type="NCBI Taxonomy" id="8168"/>
    <lineage>
        <taxon>Eukaryota</taxon>
        <taxon>Metazoa</taxon>
        <taxon>Chordata</taxon>
        <taxon>Craniata</taxon>
        <taxon>Vertebrata</taxon>
        <taxon>Euteleostomi</taxon>
        <taxon>Actinopterygii</taxon>
        <taxon>Neopterygii</taxon>
        <taxon>Teleostei</taxon>
        <taxon>Neoteleostei</taxon>
        <taxon>Acanthomorphata</taxon>
        <taxon>Eupercaria</taxon>
        <taxon>Perciformes</taxon>
        <taxon>Percoidei</taxon>
        <taxon>Percidae</taxon>
        <taxon>Percinae</taxon>
        <taxon>Perca</taxon>
    </lineage>
</organism>
<dbReference type="InterPro" id="IPR042289">
    <property type="entry name" value="COA6"/>
</dbReference>
<dbReference type="AlphaFoldDB" id="A0A6A5E968"/>
<dbReference type="SUPFAM" id="SSF47694">
    <property type="entry name" value="Cytochrome c oxidase subunit h"/>
    <property type="match status" value="1"/>
</dbReference>
<name>A0A6A5E968_PERFL</name>
<dbReference type="InterPro" id="IPR036549">
    <property type="entry name" value="CX6/COA6-like_sf"/>
</dbReference>
<dbReference type="Gene3D" id="1.10.10.140">
    <property type="entry name" value="Cytochrome c oxidase, subunit VIb"/>
    <property type="match status" value="1"/>
</dbReference>
<evidence type="ECO:0000313" key="4">
    <source>
        <dbReference type="EMBL" id="KAF1372554.1"/>
    </source>
</evidence>
<keyword evidence="2" id="KW-0496">Mitochondrion</keyword>
<evidence type="ECO:0000256" key="3">
    <source>
        <dbReference type="ARBA" id="ARBA00023157"/>
    </source>
</evidence>
<accession>A0A6A5E968</accession>
<evidence type="ECO:0000256" key="1">
    <source>
        <dbReference type="ARBA" id="ARBA00004173"/>
    </source>
</evidence>
<evidence type="ECO:0008006" key="6">
    <source>
        <dbReference type="Google" id="ProtNLM"/>
    </source>
</evidence>
<dbReference type="Pfam" id="PF02297">
    <property type="entry name" value="COX6B"/>
    <property type="match status" value="1"/>
</dbReference>
<dbReference type="GO" id="GO:0005739">
    <property type="term" value="C:mitochondrion"/>
    <property type="evidence" value="ECO:0007669"/>
    <property type="project" value="UniProtKB-SubCell"/>
</dbReference>
<comment type="subcellular location">
    <subcellularLocation>
        <location evidence="1">Mitochondrion</location>
    </subcellularLocation>
</comment>
<evidence type="ECO:0000313" key="5">
    <source>
        <dbReference type="Proteomes" id="UP000465112"/>
    </source>
</evidence>
<comment type="caution">
    <text evidence="4">The sequence shown here is derived from an EMBL/GenBank/DDBJ whole genome shotgun (WGS) entry which is preliminary data.</text>
</comment>
<keyword evidence="5" id="KW-1185">Reference proteome</keyword>
<gene>
    <name evidence="4" type="ORF">PFLUV_G00266700</name>
</gene>
<dbReference type="EMBL" id="VHII01000023">
    <property type="protein sequence ID" value="KAF1372554.1"/>
    <property type="molecule type" value="Genomic_DNA"/>
</dbReference>
<dbReference type="GO" id="GO:0042775">
    <property type="term" value="P:mitochondrial ATP synthesis coupled electron transport"/>
    <property type="evidence" value="ECO:0007669"/>
    <property type="project" value="TreeGrafter"/>
</dbReference>
<dbReference type="Proteomes" id="UP000465112">
    <property type="component" value="Chromosome 23"/>
</dbReference>